<reference evidence="2 3" key="1">
    <citation type="journal article" date="2015" name="Stand. Genomic Sci.">
        <title>Genomic Encyclopedia of Bacterial and Archaeal Type Strains, Phase III: the genomes of soil and plant-associated and newly described type strains.</title>
        <authorList>
            <person name="Whitman W.B."/>
            <person name="Woyke T."/>
            <person name="Klenk H.P."/>
            <person name="Zhou Y."/>
            <person name="Lilburn T.G."/>
            <person name="Beck B.J."/>
            <person name="De Vos P."/>
            <person name="Vandamme P."/>
            <person name="Eisen J.A."/>
            <person name="Garrity G."/>
            <person name="Hugenholtz P."/>
            <person name="Kyrpides N.C."/>
        </authorList>
    </citation>
    <scope>NUCLEOTIDE SEQUENCE [LARGE SCALE GENOMIC DNA]</scope>
    <source>
        <strain evidence="2 3">CGMCC 1.5364</strain>
    </source>
</reference>
<keyword evidence="2" id="KW-0378">Hydrolase</keyword>
<dbReference type="SUPFAM" id="SSF52266">
    <property type="entry name" value="SGNH hydrolase"/>
    <property type="match status" value="1"/>
</dbReference>
<dbReference type="InterPro" id="IPR052762">
    <property type="entry name" value="PCW_deacetylase/CE"/>
</dbReference>
<feature type="domain" description="Carbohydrate esterase 2 N-terminal" evidence="1">
    <location>
        <begin position="71"/>
        <end position="173"/>
    </location>
</feature>
<dbReference type="Gene3D" id="3.40.50.1110">
    <property type="entry name" value="SGNH hydrolase"/>
    <property type="match status" value="1"/>
</dbReference>
<dbReference type="InterPro" id="IPR040794">
    <property type="entry name" value="CE2_N"/>
</dbReference>
<evidence type="ECO:0000259" key="1">
    <source>
        <dbReference type="Pfam" id="PF17996"/>
    </source>
</evidence>
<dbReference type="PANTHER" id="PTHR37834">
    <property type="entry name" value="GDSL-LIKE LIPASE/ACYLHYDROLASE DOMAIN PROTEIN (AFU_ORTHOLOGUE AFUA_2G00620)"/>
    <property type="match status" value="1"/>
</dbReference>
<dbReference type="GO" id="GO:0016788">
    <property type="term" value="F:hydrolase activity, acting on ester bonds"/>
    <property type="evidence" value="ECO:0007669"/>
    <property type="project" value="UniProtKB-ARBA"/>
</dbReference>
<dbReference type="RefSeq" id="WP_158637459.1">
    <property type="nucleotide sequence ID" value="NZ_VLKU01000001.1"/>
</dbReference>
<dbReference type="EMBL" id="VLKU01000001">
    <property type="protein sequence ID" value="TWI38102.1"/>
    <property type="molecule type" value="Genomic_DNA"/>
</dbReference>
<dbReference type="OrthoDB" id="9801375at2"/>
<protein>
    <submittedName>
        <fullName evidence="2">GDSL-like Lipase/Acylhydrolase family protein</fullName>
    </submittedName>
</protein>
<proteinExistence type="predicted"/>
<evidence type="ECO:0000313" key="3">
    <source>
        <dbReference type="Proteomes" id="UP000316225"/>
    </source>
</evidence>
<dbReference type="PANTHER" id="PTHR37834:SF2">
    <property type="entry name" value="ESTERASE, SGNH HYDROLASE-TYPE"/>
    <property type="match status" value="1"/>
</dbReference>
<accession>A0A562P0T3</accession>
<sequence>MSRKNRFRVLLAAVLILAAVAGYLRWSQGASAFPDAPLPVLQVTQEDHGVTAELTDIPRLSDEVALPVHVIGRAVRDRGSMIHQWPGFQAEARFRGTDVAVRVDDSQNRLRITIDDGDTATFELARPGRKQLRISGLKDGEHRIRLEKISESSEPARFLGFYVEAALNVLAAPQDAPKLIEFVGDSDTVGYGNLSFGRRCTPNQQFAATDVSQSFGPRLAERLDASYRMIALSGIGLERNYGGALPDRTLPKLVDLALPALDAPPAAPEPAPELIVLAIGSNDFGSDFQSGEPWDSKPALLTDFQPALIQLARDLADKAPDAAFILLAFGEYGDEIVAAYRAAEAALRDDGRQVALVILPQLDRKGCDWHPSPDDHQMIETRLMDAVAELLPGWTR</sequence>
<dbReference type="Proteomes" id="UP000316225">
    <property type="component" value="Unassembled WGS sequence"/>
</dbReference>
<name>A0A562P0T3_9RHOB</name>
<comment type="caution">
    <text evidence="2">The sequence shown here is derived from an EMBL/GenBank/DDBJ whole genome shotgun (WGS) entry which is preliminary data.</text>
</comment>
<organism evidence="2 3">
    <name type="scientific">Paracoccus sulfuroxidans</name>
    <dbReference type="NCBI Taxonomy" id="384678"/>
    <lineage>
        <taxon>Bacteria</taxon>
        <taxon>Pseudomonadati</taxon>
        <taxon>Pseudomonadota</taxon>
        <taxon>Alphaproteobacteria</taxon>
        <taxon>Rhodobacterales</taxon>
        <taxon>Paracoccaceae</taxon>
        <taxon>Paracoccus</taxon>
    </lineage>
</organism>
<dbReference type="AlphaFoldDB" id="A0A562P0T3"/>
<dbReference type="Gene3D" id="2.60.120.260">
    <property type="entry name" value="Galactose-binding domain-like"/>
    <property type="match status" value="1"/>
</dbReference>
<dbReference type="Pfam" id="PF17996">
    <property type="entry name" value="CE2_N"/>
    <property type="match status" value="1"/>
</dbReference>
<dbReference type="InterPro" id="IPR036514">
    <property type="entry name" value="SGNH_hydro_sf"/>
</dbReference>
<evidence type="ECO:0000313" key="2">
    <source>
        <dbReference type="EMBL" id="TWI38102.1"/>
    </source>
</evidence>
<keyword evidence="3" id="KW-1185">Reference proteome</keyword>
<gene>
    <name evidence="2" type="ORF">IQ24_00236</name>
</gene>